<dbReference type="AlphaFoldDB" id="A0A5N7BJI8"/>
<organism evidence="3 4">
    <name type="scientific">Aspergillus bertholletiae</name>
    <dbReference type="NCBI Taxonomy" id="1226010"/>
    <lineage>
        <taxon>Eukaryota</taxon>
        <taxon>Fungi</taxon>
        <taxon>Dikarya</taxon>
        <taxon>Ascomycota</taxon>
        <taxon>Pezizomycotina</taxon>
        <taxon>Eurotiomycetes</taxon>
        <taxon>Eurotiomycetidae</taxon>
        <taxon>Eurotiales</taxon>
        <taxon>Aspergillaceae</taxon>
        <taxon>Aspergillus</taxon>
        <taxon>Aspergillus subgen. Circumdati</taxon>
    </lineage>
</organism>
<keyword evidence="2" id="KW-0812">Transmembrane</keyword>
<evidence type="ECO:0000313" key="4">
    <source>
        <dbReference type="Proteomes" id="UP000326198"/>
    </source>
</evidence>
<feature type="transmembrane region" description="Helical" evidence="2">
    <location>
        <begin position="26"/>
        <end position="49"/>
    </location>
</feature>
<accession>A0A5N7BJI8</accession>
<feature type="transmembrane region" description="Helical" evidence="2">
    <location>
        <begin position="236"/>
        <end position="260"/>
    </location>
</feature>
<evidence type="ECO:0000256" key="2">
    <source>
        <dbReference type="SAM" id="Phobius"/>
    </source>
</evidence>
<dbReference type="OrthoDB" id="5427664at2759"/>
<dbReference type="PANTHER" id="PTHR37577">
    <property type="entry name" value="INTEGRAL MEMBRANE PROTEIN"/>
    <property type="match status" value="1"/>
</dbReference>
<gene>
    <name evidence="3" type="ORF">BDV26DRAFT_72326</name>
</gene>
<reference evidence="3 4" key="1">
    <citation type="submission" date="2019-04" db="EMBL/GenBank/DDBJ databases">
        <title>Friends and foes A comparative genomics studyof 23 Aspergillus species from section Flavi.</title>
        <authorList>
            <consortium name="DOE Joint Genome Institute"/>
            <person name="Kjaerbolling I."/>
            <person name="Vesth T."/>
            <person name="Frisvad J.C."/>
            <person name="Nybo J.L."/>
            <person name="Theobald S."/>
            <person name="Kildgaard S."/>
            <person name="Isbrandt T."/>
            <person name="Kuo A."/>
            <person name="Sato A."/>
            <person name="Lyhne E.K."/>
            <person name="Kogle M.E."/>
            <person name="Wiebenga A."/>
            <person name="Kun R.S."/>
            <person name="Lubbers R.J."/>
            <person name="Makela M.R."/>
            <person name="Barry K."/>
            <person name="Chovatia M."/>
            <person name="Clum A."/>
            <person name="Daum C."/>
            <person name="Haridas S."/>
            <person name="He G."/>
            <person name="LaButti K."/>
            <person name="Lipzen A."/>
            <person name="Mondo S."/>
            <person name="Riley R."/>
            <person name="Salamov A."/>
            <person name="Simmons B.A."/>
            <person name="Magnuson J.K."/>
            <person name="Henrissat B."/>
            <person name="Mortensen U.H."/>
            <person name="Larsen T.O."/>
            <person name="Devries R.P."/>
            <person name="Grigoriev I.V."/>
            <person name="Machida M."/>
            <person name="Baker S.E."/>
            <person name="Andersen M.R."/>
        </authorList>
    </citation>
    <scope>NUCLEOTIDE SEQUENCE [LARGE SCALE GENOMIC DNA]</scope>
    <source>
        <strain evidence="3 4">IBT 29228</strain>
    </source>
</reference>
<feature type="transmembrane region" description="Helical" evidence="2">
    <location>
        <begin position="189"/>
        <end position="207"/>
    </location>
</feature>
<dbReference type="PANTHER" id="PTHR37577:SF1">
    <property type="entry name" value="INTEGRAL MEMBRANE PROTEIN"/>
    <property type="match status" value="1"/>
</dbReference>
<feature type="region of interest" description="Disordered" evidence="1">
    <location>
        <begin position="65"/>
        <end position="87"/>
    </location>
</feature>
<feature type="compositionally biased region" description="Low complexity" evidence="1">
    <location>
        <begin position="65"/>
        <end position="78"/>
    </location>
</feature>
<sequence>MGQTSNSLNCLEIVLDVTPIEDISGIGVAIGCISTAGIVIVINIVYYVLAFQHDLDPFQRTSRTASSSSALDNPASSSPGAFGTAKDQRWSNPVDELVYNCFLRLIRKKVGVLREDRFNKIMMKCLLCMSDLQIVTGLSILISGYASLSEVAIYHWNVFVYLAWFSSLTQFCSITFLRNYLYNHSGQRLWRMMSMVIIVVMLGVAIYPTGSFERISSSPGTPAQCYFGKKSDKDSFAFQAMVISIFSICLACVAHIVRLYKPLSTLLVRYRRYVSKYARSILLRIYKWPQDTRSLKRTFIYHFCLSIFLVLRAALDIYTSMFMEVCAFLVLQNSY</sequence>
<protein>
    <submittedName>
        <fullName evidence="3">Uncharacterized protein</fullName>
    </submittedName>
</protein>
<keyword evidence="2" id="KW-1133">Transmembrane helix</keyword>
<dbReference type="EMBL" id="ML736169">
    <property type="protein sequence ID" value="KAE8381667.1"/>
    <property type="molecule type" value="Genomic_DNA"/>
</dbReference>
<dbReference type="Proteomes" id="UP000326198">
    <property type="component" value="Unassembled WGS sequence"/>
</dbReference>
<dbReference type="InterPro" id="IPR053018">
    <property type="entry name" value="Elsinochrome_Biosynth-Asso"/>
</dbReference>
<feature type="transmembrane region" description="Helical" evidence="2">
    <location>
        <begin position="299"/>
        <end position="315"/>
    </location>
</feature>
<feature type="transmembrane region" description="Helical" evidence="2">
    <location>
        <begin position="125"/>
        <end position="146"/>
    </location>
</feature>
<proteinExistence type="predicted"/>
<name>A0A5N7BJI8_9EURO</name>
<keyword evidence="4" id="KW-1185">Reference proteome</keyword>
<keyword evidence="2" id="KW-0472">Membrane</keyword>
<feature type="transmembrane region" description="Helical" evidence="2">
    <location>
        <begin position="158"/>
        <end position="177"/>
    </location>
</feature>
<evidence type="ECO:0000313" key="3">
    <source>
        <dbReference type="EMBL" id="KAE8381667.1"/>
    </source>
</evidence>
<evidence type="ECO:0000256" key="1">
    <source>
        <dbReference type="SAM" id="MobiDB-lite"/>
    </source>
</evidence>